<feature type="domain" description="Pyrroline-5-carboxylate reductase catalytic N-terminal" evidence="2">
    <location>
        <begin position="2"/>
        <end position="87"/>
    </location>
</feature>
<dbReference type="InterPro" id="IPR028939">
    <property type="entry name" value="P5C_Rdtase_cat_N"/>
</dbReference>
<accession>A0A919MCK8</accession>
<dbReference type="Proteomes" id="UP000619479">
    <property type="component" value="Unassembled WGS sequence"/>
</dbReference>
<dbReference type="InterPro" id="IPR051267">
    <property type="entry name" value="STEAP_metalloreductase"/>
</dbReference>
<evidence type="ECO:0000259" key="2">
    <source>
        <dbReference type="Pfam" id="PF03807"/>
    </source>
</evidence>
<evidence type="ECO:0000256" key="1">
    <source>
        <dbReference type="ARBA" id="ARBA00023002"/>
    </source>
</evidence>
<sequence>MKIAVLGTGTVGTALGYGLLDAGHGVVFGVRDPQGRQGFSAPVAELTEAVTSAEVVVNTLPGSVTLEVLGSIGAGPFGSKVLIDVANAITPTFELMYPGDSLGAKLQALLPQVKVVKTLNTVPAAIMTNPGALPERSSVFLSGDDREAKQITGGLLSDLGWQHEDQVDLGSIATARATEHYLYLSLAIMAVSPSGQYNVSVIR</sequence>
<name>A0A919MCK8_9ACTN</name>
<evidence type="ECO:0000313" key="4">
    <source>
        <dbReference type="Proteomes" id="UP000619479"/>
    </source>
</evidence>
<evidence type="ECO:0000313" key="3">
    <source>
        <dbReference type="EMBL" id="GID70774.1"/>
    </source>
</evidence>
<comment type="caution">
    <text evidence="3">The sequence shown here is derived from an EMBL/GenBank/DDBJ whole genome shotgun (WGS) entry which is preliminary data.</text>
</comment>
<dbReference type="InterPro" id="IPR036291">
    <property type="entry name" value="NAD(P)-bd_dom_sf"/>
</dbReference>
<dbReference type="AlphaFoldDB" id="A0A919MCK8"/>
<reference evidence="3" key="1">
    <citation type="submission" date="2021-01" db="EMBL/GenBank/DDBJ databases">
        <title>Whole genome shotgun sequence of Actinoplanes cyaneus NBRC 14990.</title>
        <authorList>
            <person name="Komaki H."/>
            <person name="Tamura T."/>
        </authorList>
    </citation>
    <scope>NUCLEOTIDE SEQUENCE</scope>
    <source>
        <strain evidence="3">NBRC 14990</strain>
    </source>
</reference>
<proteinExistence type="predicted"/>
<dbReference type="PANTHER" id="PTHR14239">
    <property type="entry name" value="DUDULIN-RELATED"/>
    <property type="match status" value="1"/>
</dbReference>
<dbReference type="RefSeq" id="WP_203755050.1">
    <property type="nucleotide sequence ID" value="NZ_BAAAUC010000064.1"/>
</dbReference>
<dbReference type="GO" id="GO:0016491">
    <property type="term" value="F:oxidoreductase activity"/>
    <property type="evidence" value="ECO:0007669"/>
    <property type="project" value="UniProtKB-KW"/>
</dbReference>
<dbReference type="EMBL" id="BOMH01000082">
    <property type="protein sequence ID" value="GID70774.1"/>
    <property type="molecule type" value="Genomic_DNA"/>
</dbReference>
<keyword evidence="1" id="KW-0560">Oxidoreductase</keyword>
<dbReference type="PANTHER" id="PTHR14239:SF10">
    <property type="entry name" value="REDUCTASE"/>
    <property type="match status" value="1"/>
</dbReference>
<gene>
    <name evidence="3" type="ORF">Acy02nite_86550</name>
</gene>
<organism evidence="3 4">
    <name type="scientific">Actinoplanes cyaneus</name>
    <dbReference type="NCBI Taxonomy" id="52696"/>
    <lineage>
        <taxon>Bacteria</taxon>
        <taxon>Bacillati</taxon>
        <taxon>Actinomycetota</taxon>
        <taxon>Actinomycetes</taxon>
        <taxon>Micromonosporales</taxon>
        <taxon>Micromonosporaceae</taxon>
        <taxon>Actinoplanes</taxon>
    </lineage>
</organism>
<dbReference type="SUPFAM" id="SSF51735">
    <property type="entry name" value="NAD(P)-binding Rossmann-fold domains"/>
    <property type="match status" value="1"/>
</dbReference>
<keyword evidence="4" id="KW-1185">Reference proteome</keyword>
<dbReference type="Pfam" id="PF03807">
    <property type="entry name" value="F420_oxidored"/>
    <property type="match status" value="1"/>
</dbReference>
<dbReference type="Gene3D" id="3.40.50.720">
    <property type="entry name" value="NAD(P)-binding Rossmann-like Domain"/>
    <property type="match status" value="1"/>
</dbReference>
<protein>
    <submittedName>
        <fullName evidence="3">Oxidoreductase</fullName>
    </submittedName>
</protein>